<name>A0A0S4XNG9_9BACT</name>
<protein>
    <submittedName>
        <fullName evidence="1">dUTP diphosphatase</fullName>
        <ecNumber evidence="1">3.6.1.23</ecNumber>
    </submittedName>
</protein>
<sequence length="225" mass="26321">MSKIKSMLMLQQELNDNTNGQGWEKGITKQGKPIDWKRCILLESAELIESYPWKHWKNIDAPADKENIKIEVVDIWHFVMSEILKINATTSNKTIENLIEEINSLSNFSMLQNPSNEIADDHFEQIANIENFIKILLNSQDWQEMTDSYFFIVSQSGLNLDSLYQLYIGKNILNKFRQDNGYKDGSYKKIWDGKEDNVIMQEILMNDSSITPQRLYEQLSEIYHS</sequence>
<dbReference type="SUPFAM" id="SSF101386">
    <property type="entry name" value="all-alpha NTP pyrophosphatases"/>
    <property type="match status" value="1"/>
</dbReference>
<dbReference type="Gene3D" id="1.10.4010.10">
    <property type="entry name" value="Type II deoxyuridine triphosphatase"/>
    <property type="match status" value="1"/>
</dbReference>
<keyword evidence="1" id="KW-0378">Hydrolase</keyword>
<evidence type="ECO:0000313" key="1">
    <source>
        <dbReference type="EMBL" id="CUV65823.1"/>
    </source>
</evidence>
<reference evidence="1" key="1">
    <citation type="submission" date="2015-11" db="EMBL/GenBank/DDBJ databases">
        <authorList>
            <person name="Zhang Y."/>
            <person name="Guo Z."/>
        </authorList>
    </citation>
    <scope>NUCLEOTIDE SEQUENCE</scope>
    <source>
        <strain evidence="1">BN30871</strain>
    </source>
</reference>
<gene>
    <name evidence="1" type="ORF">BN3087_450053</name>
</gene>
<dbReference type="AlphaFoldDB" id="A0A0S4XNG9"/>
<proteinExistence type="predicted"/>
<dbReference type="GO" id="GO:0004170">
    <property type="term" value="F:dUTP diphosphatase activity"/>
    <property type="evidence" value="ECO:0007669"/>
    <property type="project" value="UniProtKB-EC"/>
</dbReference>
<organism evidence="1">
    <name type="scientific">Sulfurovum sp. enrichment culture clone C5</name>
    <dbReference type="NCBI Taxonomy" id="497650"/>
    <lineage>
        <taxon>Bacteria</taxon>
        <taxon>Pseudomonadati</taxon>
        <taxon>Campylobacterota</taxon>
        <taxon>Epsilonproteobacteria</taxon>
        <taxon>Campylobacterales</taxon>
        <taxon>Sulfurovaceae</taxon>
        <taxon>Sulfurovum</taxon>
        <taxon>environmental samples</taxon>
    </lineage>
</organism>
<dbReference type="Pfam" id="PF08761">
    <property type="entry name" value="dUTPase_2"/>
    <property type="match status" value="1"/>
</dbReference>
<dbReference type="EMBL" id="FAXN01000046">
    <property type="protein sequence ID" value="CUV65823.1"/>
    <property type="molecule type" value="Genomic_DNA"/>
</dbReference>
<accession>A0A0S4XNG9</accession>
<dbReference type="InterPro" id="IPR014871">
    <property type="entry name" value="dUTPase/dCTP_pyrophosphatase"/>
</dbReference>
<dbReference type="CDD" id="cd11527">
    <property type="entry name" value="NTP-PPase_dUTPase"/>
    <property type="match status" value="1"/>
</dbReference>
<dbReference type="EC" id="3.6.1.23" evidence="1"/>